<name>A0ABW1UXS8_9LACO</name>
<dbReference type="Pfam" id="PF04909">
    <property type="entry name" value="Amidohydro_2"/>
    <property type="match status" value="1"/>
</dbReference>
<dbReference type="InterPro" id="IPR032465">
    <property type="entry name" value="ACMSD"/>
</dbReference>
<organism evidence="3 4">
    <name type="scientific">Companilactobacillus baiquanensis</name>
    <dbReference type="NCBI Taxonomy" id="2486005"/>
    <lineage>
        <taxon>Bacteria</taxon>
        <taxon>Bacillati</taxon>
        <taxon>Bacillota</taxon>
        <taxon>Bacilli</taxon>
        <taxon>Lactobacillales</taxon>
        <taxon>Lactobacillaceae</taxon>
        <taxon>Companilactobacillus</taxon>
    </lineage>
</organism>
<protein>
    <submittedName>
        <fullName evidence="3">Amidohydrolase family protein</fullName>
    </submittedName>
</protein>
<gene>
    <name evidence="3" type="ORF">ACFP1F_07505</name>
</gene>
<reference evidence="4" key="1">
    <citation type="journal article" date="2019" name="Int. J. Syst. Evol. Microbiol.">
        <title>The Global Catalogue of Microorganisms (GCM) 10K type strain sequencing project: providing services to taxonomists for standard genome sequencing and annotation.</title>
        <authorList>
            <consortium name="The Broad Institute Genomics Platform"/>
            <consortium name="The Broad Institute Genome Sequencing Center for Infectious Disease"/>
            <person name="Wu L."/>
            <person name="Ma J."/>
        </authorList>
    </citation>
    <scope>NUCLEOTIDE SEQUENCE [LARGE SCALE GENOMIC DNA]</scope>
    <source>
        <strain evidence="4">CCM 8895</strain>
    </source>
</reference>
<dbReference type="RefSeq" id="WP_125592576.1">
    <property type="nucleotide sequence ID" value="NZ_JBHSSN010000014.1"/>
</dbReference>
<dbReference type="EMBL" id="JBHSSN010000014">
    <property type="protein sequence ID" value="MFC6323579.1"/>
    <property type="molecule type" value="Genomic_DNA"/>
</dbReference>
<comment type="caution">
    <text evidence="3">The sequence shown here is derived from an EMBL/GenBank/DDBJ whole genome shotgun (WGS) entry which is preliminary data.</text>
</comment>
<dbReference type="SUPFAM" id="SSF51556">
    <property type="entry name" value="Metallo-dependent hydrolases"/>
    <property type="match status" value="1"/>
</dbReference>
<evidence type="ECO:0000313" key="4">
    <source>
        <dbReference type="Proteomes" id="UP001596186"/>
    </source>
</evidence>
<evidence type="ECO:0000256" key="1">
    <source>
        <dbReference type="ARBA" id="ARBA00023239"/>
    </source>
</evidence>
<dbReference type="Proteomes" id="UP001596186">
    <property type="component" value="Unassembled WGS sequence"/>
</dbReference>
<dbReference type="PANTHER" id="PTHR21240">
    <property type="entry name" value="2-AMINO-3-CARBOXYLMUCONATE-6-SEMIALDEHYDE DECARBOXYLASE"/>
    <property type="match status" value="1"/>
</dbReference>
<proteinExistence type="predicted"/>
<evidence type="ECO:0000259" key="2">
    <source>
        <dbReference type="Pfam" id="PF04909"/>
    </source>
</evidence>
<evidence type="ECO:0000313" key="3">
    <source>
        <dbReference type="EMBL" id="MFC6323579.1"/>
    </source>
</evidence>
<keyword evidence="4" id="KW-1185">Reference proteome</keyword>
<feature type="domain" description="Amidohydrolase-related" evidence="2">
    <location>
        <begin position="64"/>
        <end position="295"/>
    </location>
</feature>
<dbReference type="InterPro" id="IPR006680">
    <property type="entry name" value="Amidohydro-rel"/>
</dbReference>
<dbReference type="PANTHER" id="PTHR21240:SF28">
    <property type="entry name" value="ISO-OROTATE DECARBOXYLASE (EUROFUNG)"/>
    <property type="match status" value="1"/>
</dbReference>
<accession>A0ABW1UXS8</accession>
<keyword evidence="1" id="KW-0456">Lyase</keyword>
<sequence>MTKFDVFAHVLPENLFDQLKKVDDNLITKNPYLKNNGLTNIKERTADLNPDVRQIISNVNLNPEDYLDAEKSSELCRSANDELVNLVHDNKDFYAAVAMIPMNSISNAIEIIKDQISTKKDLVGIQLFTRALNKPLTSKEFEPIFEILNKLNIPIWLHPVFDETRHDNNITFSWEYELTQTMYDLVKKGYFQKYPNLKIIVHHAGAMIPFFSQRIKYTMSDAEYNDFKKFYVDTALLGNTKALELAVEFFGIEHVLFGTDAPFGIAPYGATNEIISAIDNMNISDKQKDLIYSNNFLNILNGKDGND</sequence>
<dbReference type="InterPro" id="IPR032466">
    <property type="entry name" value="Metal_Hydrolase"/>
</dbReference>
<dbReference type="Gene3D" id="3.20.20.140">
    <property type="entry name" value="Metal-dependent hydrolases"/>
    <property type="match status" value="1"/>
</dbReference>